<dbReference type="GO" id="GO:0006352">
    <property type="term" value="P:DNA-templated transcription initiation"/>
    <property type="evidence" value="ECO:0007669"/>
    <property type="project" value="InterPro"/>
</dbReference>
<dbReference type="InterPro" id="IPR036388">
    <property type="entry name" value="WH-like_DNA-bd_sf"/>
</dbReference>
<proteinExistence type="inferred from homology"/>
<evidence type="ECO:0000259" key="8">
    <source>
        <dbReference type="Pfam" id="PF08281"/>
    </source>
</evidence>
<evidence type="ECO:0000313" key="9">
    <source>
        <dbReference type="EMBL" id="SOD14489.1"/>
    </source>
</evidence>
<dbReference type="PANTHER" id="PTHR43133">
    <property type="entry name" value="RNA POLYMERASE ECF-TYPE SIGMA FACTO"/>
    <property type="match status" value="1"/>
</dbReference>
<keyword evidence="5 6" id="KW-0804">Transcription</keyword>
<dbReference type="NCBIfam" id="TIGR02985">
    <property type="entry name" value="Sig70_bacteroi1"/>
    <property type="match status" value="1"/>
</dbReference>
<evidence type="ECO:0000256" key="3">
    <source>
        <dbReference type="ARBA" id="ARBA00023082"/>
    </source>
</evidence>
<dbReference type="SUPFAM" id="SSF88659">
    <property type="entry name" value="Sigma3 and sigma4 domains of RNA polymerase sigma factors"/>
    <property type="match status" value="1"/>
</dbReference>
<dbReference type="PANTHER" id="PTHR43133:SF46">
    <property type="entry name" value="RNA POLYMERASE SIGMA-70 FACTOR ECF SUBFAMILY"/>
    <property type="match status" value="1"/>
</dbReference>
<dbReference type="PROSITE" id="PS01063">
    <property type="entry name" value="SIGMA70_ECF"/>
    <property type="match status" value="1"/>
</dbReference>
<keyword evidence="10" id="KW-1185">Reference proteome</keyword>
<dbReference type="InterPro" id="IPR014327">
    <property type="entry name" value="RNA_pol_sigma70_bacteroid"/>
</dbReference>
<evidence type="ECO:0000259" key="7">
    <source>
        <dbReference type="Pfam" id="PF04542"/>
    </source>
</evidence>
<dbReference type="Gene3D" id="1.10.1740.10">
    <property type="match status" value="1"/>
</dbReference>
<dbReference type="InterPro" id="IPR013324">
    <property type="entry name" value="RNA_pol_sigma_r3/r4-like"/>
</dbReference>
<evidence type="ECO:0000313" key="10">
    <source>
        <dbReference type="Proteomes" id="UP000219281"/>
    </source>
</evidence>
<name>A0A285ZXW2_9SPHI</name>
<dbReference type="GO" id="GO:0016987">
    <property type="term" value="F:sigma factor activity"/>
    <property type="evidence" value="ECO:0007669"/>
    <property type="project" value="UniProtKB-KW"/>
</dbReference>
<dbReference type="InterPro" id="IPR014284">
    <property type="entry name" value="RNA_pol_sigma-70_dom"/>
</dbReference>
<sequence>MSAYHLSEEVYLTRLVNADRDAFAFFYEKYSSALYQKLNKMVKVPEIADELLQDVFLKVWIKKDTVNLEQSFKPWLYTIAQNTVYDYYRKLAQDKKMQDHLINTFATFYNQTEDYIYNKERTAALNEAIEQLPPQRKEIFRLCKLEEKSYKEVAEQLNISVSTVSNQLVHATKAVKDHIFFHSKEFLVFVIALYLKN</sequence>
<feature type="domain" description="RNA polymerase sigma-70 region 2" evidence="7">
    <location>
        <begin position="26"/>
        <end position="91"/>
    </location>
</feature>
<gene>
    <name evidence="9" type="ORF">SAMN06297358_1600</name>
</gene>
<keyword evidence="2 6" id="KW-0805">Transcription regulation</keyword>
<dbReference type="InterPro" id="IPR000838">
    <property type="entry name" value="RNA_pol_sigma70_ECF_CS"/>
</dbReference>
<dbReference type="InterPro" id="IPR039425">
    <property type="entry name" value="RNA_pol_sigma-70-like"/>
</dbReference>
<dbReference type="NCBIfam" id="TIGR02937">
    <property type="entry name" value="sigma70-ECF"/>
    <property type="match status" value="1"/>
</dbReference>
<evidence type="ECO:0000256" key="5">
    <source>
        <dbReference type="ARBA" id="ARBA00023163"/>
    </source>
</evidence>
<dbReference type="OrthoDB" id="655312at2"/>
<keyword evidence="3 6" id="KW-0731">Sigma factor</keyword>
<evidence type="ECO:0000256" key="4">
    <source>
        <dbReference type="ARBA" id="ARBA00023125"/>
    </source>
</evidence>
<dbReference type="CDD" id="cd06171">
    <property type="entry name" value="Sigma70_r4"/>
    <property type="match status" value="1"/>
</dbReference>
<organism evidence="9 10">
    <name type="scientific">Pedobacter xixiisoli</name>
    <dbReference type="NCBI Taxonomy" id="1476464"/>
    <lineage>
        <taxon>Bacteria</taxon>
        <taxon>Pseudomonadati</taxon>
        <taxon>Bacteroidota</taxon>
        <taxon>Sphingobacteriia</taxon>
        <taxon>Sphingobacteriales</taxon>
        <taxon>Sphingobacteriaceae</taxon>
        <taxon>Pedobacter</taxon>
    </lineage>
</organism>
<dbReference type="SUPFAM" id="SSF88946">
    <property type="entry name" value="Sigma2 domain of RNA polymerase sigma factors"/>
    <property type="match status" value="1"/>
</dbReference>
<evidence type="ECO:0000256" key="1">
    <source>
        <dbReference type="ARBA" id="ARBA00010641"/>
    </source>
</evidence>
<reference evidence="10" key="1">
    <citation type="submission" date="2017-09" db="EMBL/GenBank/DDBJ databases">
        <authorList>
            <person name="Varghese N."/>
            <person name="Submissions S."/>
        </authorList>
    </citation>
    <scope>NUCLEOTIDE SEQUENCE [LARGE SCALE GENOMIC DNA]</scope>
    <source>
        <strain evidence="10">CGMCC 1.12803</strain>
    </source>
</reference>
<evidence type="ECO:0000256" key="6">
    <source>
        <dbReference type="RuleBase" id="RU000716"/>
    </source>
</evidence>
<dbReference type="Pfam" id="PF08281">
    <property type="entry name" value="Sigma70_r4_2"/>
    <property type="match status" value="1"/>
</dbReference>
<dbReference type="EMBL" id="OCMT01000002">
    <property type="protein sequence ID" value="SOD14489.1"/>
    <property type="molecule type" value="Genomic_DNA"/>
</dbReference>
<dbReference type="InterPro" id="IPR013249">
    <property type="entry name" value="RNA_pol_sigma70_r4_t2"/>
</dbReference>
<dbReference type="InterPro" id="IPR007627">
    <property type="entry name" value="RNA_pol_sigma70_r2"/>
</dbReference>
<protein>
    <recommendedName>
        <fullName evidence="6">RNA polymerase sigma factor</fullName>
    </recommendedName>
</protein>
<keyword evidence="4 6" id="KW-0238">DNA-binding</keyword>
<dbReference type="GO" id="GO:0003677">
    <property type="term" value="F:DNA binding"/>
    <property type="evidence" value="ECO:0007669"/>
    <property type="project" value="UniProtKB-KW"/>
</dbReference>
<accession>A0A285ZXW2</accession>
<comment type="similarity">
    <text evidence="1 6">Belongs to the sigma-70 factor family. ECF subfamily.</text>
</comment>
<dbReference type="Gene3D" id="1.10.10.10">
    <property type="entry name" value="Winged helix-like DNA-binding domain superfamily/Winged helix DNA-binding domain"/>
    <property type="match status" value="1"/>
</dbReference>
<feature type="domain" description="RNA polymerase sigma factor 70 region 4 type 2" evidence="8">
    <location>
        <begin position="124"/>
        <end position="173"/>
    </location>
</feature>
<dbReference type="Proteomes" id="UP000219281">
    <property type="component" value="Unassembled WGS sequence"/>
</dbReference>
<dbReference type="RefSeq" id="WP_097130692.1">
    <property type="nucleotide sequence ID" value="NZ_OCMT01000002.1"/>
</dbReference>
<evidence type="ECO:0000256" key="2">
    <source>
        <dbReference type="ARBA" id="ARBA00023015"/>
    </source>
</evidence>
<dbReference type="AlphaFoldDB" id="A0A285ZXW2"/>
<dbReference type="InterPro" id="IPR013325">
    <property type="entry name" value="RNA_pol_sigma_r2"/>
</dbReference>
<dbReference type="Pfam" id="PF04542">
    <property type="entry name" value="Sigma70_r2"/>
    <property type="match status" value="1"/>
</dbReference>